<dbReference type="InterPro" id="IPR001611">
    <property type="entry name" value="Leu-rich_rpt"/>
</dbReference>
<organism evidence="6 7">
    <name type="scientific">Chloropicon roscoffensis</name>
    <dbReference type="NCBI Taxonomy" id="1461544"/>
    <lineage>
        <taxon>Eukaryota</taxon>
        <taxon>Viridiplantae</taxon>
        <taxon>Chlorophyta</taxon>
        <taxon>Chloropicophyceae</taxon>
        <taxon>Chloropicales</taxon>
        <taxon>Chloropicaceae</taxon>
        <taxon>Chloropicon</taxon>
    </lineage>
</organism>
<evidence type="ECO:0000256" key="1">
    <source>
        <dbReference type="ARBA" id="ARBA00004430"/>
    </source>
</evidence>
<comment type="subcellular location">
    <subcellularLocation>
        <location evidence="1">Cytoplasm</location>
        <location evidence="1">Cytoskeleton</location>
        <location evidence="1">Cilium axoneme</location>
    </subcellularLocation>
</comment>
<name>A0AAX4P5I6_9CHLO</name>
<evidence type="ECO:0000256" key="4">
    <source>
        <dbReference type="ARBA" id="ARBA00022737"/>
    </source>
</evidence>
<dbReference type="GO" id="GO:0006913">
    <property type="term" value="P:nucleocytoplasmic transport"/>
    <property type="evidence" value="ECO:0007669"/>
    <property type="project" value="TreeGrafter"/>
</dbReference>
<dbReference type="SMART" id="SM00368">
    <property type="entry name" value="LRR_RI"/>
    <property type="match status" value="4"/>
</dbReference>
<dbReference type="AlphaFoldDB" id="A0AAX4P5I6"/>
<keyword evidence="7" id="KW-1185">Reference proteome</keyword>
<dbReference type="GO" id="GO:0005634">
    <property type="term" value="C:nucleus"/>
    <property type="evidence" value="ECO:0007669"/>
    <property type="project" value="TreeGrafter"/>
</dbReference>
<keyword evidence="3" id="KW-0433">Leucine-rich repeat</keyword>
<dbReference type="PANTHER" id="PTHR24113:SF12">
    <property type="entry name" value="RAN GTPASE-ACTIVATING PROTEIN 1"/>
    <property type="match status" value="1"/>
</dbReference>
<dbReference type="InterPro" id="IPR027038">
    <property type="entry name" value="RanGap"/>
</dbReference>
<dbReference type="GO" id="GO:0031267">
    <property type="term" value="F:small GTPase binding"/>
    <property type="evidence" value="ECO:0007669"/>
    <property type="project" value="TreeGrafter"/>
</dbReference>
<dbReference type="SUPFAM" id="SSF52058">
    <property type="entry name" value="L domain-like"/>
    <property type="match status" value="1"/>
</dbReference>
<keyword evidence="4" id="KW-0677">Repeat</keyword>
<accession>A0AAX4P5I6</accession>
<feature type="region of interest" description="Disordered" evidence="5">
    <location>
        <begin position="477"/>
        <end position="503"/>
    </location>
</feature>
<dbReference type="GO" id="GO:0048471">
    <property type="term" value="C:perinuclear region of cytoplasm"/>
    <property type="evidence" value="ECO:0007669"/>
    <property type="project" value="TreeGrafter"/>
</dbReference>
<evidence type="ECO:0000313" key="6">
    <source>
        <dbReference type="EMBL" id="WZN61024.1"/>
    </source>
</evidence>
<dbReference type="Pfam" id="PF13516">
    <property type="entry name" value="LRR_6"/>
    <property type="match status" value="4"/>
</dbReference>
<dbReference type="GO" id="GO:0005829">
    <property type="term" value="C:cytosol"/>
    <property type="evidence" value="ECO:0007669"/>
    <property type="project" value="TreeGrafter"/>
</dbReference>
<dbReference type="PANTHER" id="PTHR24113">
    <property type="entry name" value="RAN GTPASE-ACTIVATING PROTEIN 1"/>
    <property type="match status" value="1"/>
</dbReference>
<keyword evidence="2" id="KW-0343">GTPase activation</keyword>
<dbReference type="EMBL" id="CP151503">
    <property type="protein sequence ID" value="WZN61024.1"/>
    <property type="molecule type" value="Genomic_DNA"/>
</dbReference>
<sequence length="810" mass="88219">MDEDFFAWLADQYAQSCLHLDLLASERLLDRLAGCPTYPVPGAGPLGEDVQILDLADCRLGDEDAQVLAAVISGAEVASAIDLSQNEIGDAGAVALSELLVPSCHVTHLNLSRNEVGEIGGLAFCNALSRASGLPSSAKPVVTLEQNPLPPSVAAMLARHAPVEPKSDEGGDPTTFSVVELLRAEAGVEGDGGDFSSEEEEAPGWAVPEGGAGQGLALRRYVRTAPPAEDPGGALVNLEEISQLPDYPIDLEEMARKDFLEQGIRELLVDSDSLDLANLSFPLEDLEGKLDTLRTCRITELDLGFNNLDSVPKPLPLGLRRLYLKGNRIGALENLHHCPMLEVLDLSQNELGGRKGGFLPGLCLLHLSDLSLSRNALCELDVVGTLGHLDCLERLDVSGNNLEPSEIIQQLALTHGAAMKDLSLDGNEGGGEYAAQAKQELDCLEKLDGATMAMAGHKGDSGGRHNKLSRLLRPWRRTAPEGQGEEGDELSPSALGEDAGSGGGSSRDFGDFCLLAARLGVLELPHQRTAFGYFSKTSEELWEIFRDLDGGDEGALAPQAFALGLDRLQRRFGDAITSRGARTPAAIEGRSKVQEYLGNDTLRSLFSHFSTPRREGRPQTDAHMTFLDLLRWIDTCFCGKRSRRGRAKQKLMVSFFTRDRKHPEFNFLDFVFSIFFVCSMTEQGVEKVLRRAAERARSTRPDRLTTAEEVTSVSELKQRHVVESALKAEGKENADVSGKSQEARRAYRDLYLGGLPAEEFVKHRDPELLLGVVETAYKDHVRFAQSDGARIRELRKALGDVTRRFQDLLP</sequence>
<evidence type="ECO:0000256" key="5">
    <source>
        <dbReference type="SAM" id="MobiDB-lite"/>
    </source>
</evidence>
<evidence type="ECO:0000313" key="7">
    <source>
        <dbReference type="Proteomes" id="UP001472866"/>
    </source>
</evidence>
<feature type="region of interest" description="Disordered" evidence="5">
    <location>
        <begin position="188"/>
        <end position="210"/>
    </location>
</feature>
<dbReference type="InterPro" id="IPR032675">
    <property type="entry name" value="LRR_dom_sf"/>
</dbReference>
<evidence type="ECO:0000256" key="3">
    <source>
        <dbReference type="ARBA" id="ARBA00022614"/>
    </source>
</evidence>
<dbReference type="Gene3D" id="3.80.10.10">
    <property type="entry name" value="Ribonuclease Inhibitor"/>
    <property type="match status" value="2"/>
</dbReference>
<reference evidence="6 7" key="1">
    <citation type="submission" date="2024-03" db="EMBL/GenBank/DDBJ databases">
        <title>Complete genome sequence of the green alga Chloropicon roscoffensis RCC1871.</title>
        <authorList>
            <person name="Lemieux C."/>
            <person name="Pombert J.-F."/>
            <person name="Otis C."/>
            <person name="Turmel M."/>
        </authorList>
    </citation>
    <scope>NUCLEOTIDE SEQUENCE [LARGE SCALE GENOMIC DNA]</scope>
    <source>
        <strain evidence="6 7">RCC1871</strain>
    </source>
</reference>
<evidence type="ECO:0000256" key="2">
    <source>
        <dbReference type="ARBA" id="ARBA00022468"/>
    </source>
</evidence>
<protein>
    <submittedName>
        <fullName evidence="6">Uncharacterized protein</fullName>
    </submittedName>
</protein>
<gene>
    <name evidence="6" type="ORF">HKI87_03g25580</name>
</gene>
<dbReference type="Proteomes" id="UP001472866">
    <property type="component" value="Chromosome 03"/>
</dbReference>
<dbReference type="PROSITE" id="PS51450">
    <property type="entry name" value="LRR"/>
    <property type="match status" value="1"/>
</dbReference>
<dbReference type="GO" id="GO:0005930">
    <property type="term" value="C:axoneme"/>
    <property type="evidence" value="ECO:0007669"/>
    <property type="project" value="UniProtKB-SubCell"/>
</dbReference>
<dbReference type="GO" id="GO:0005096">
    <property type="term" value="F:GTPase activator activity"/>
    <property type="evidence" value="ECO:0007669"/>
    <property type="project" value="UniProtKB-KW"/>
</dbReference>
<proteinExistence type="predicted"/>